<dbReference type="SUPFAM" id="SSF81822">
    <property type="entry name" value="RuBisCo LSMT C-terminal, substrate-binding domain"/>
    <property type="match status" value="1"/>
</dbReference>
<proteinExistence type="predicted"/>
<accession>A0ABN9RXT6</accession>
<evidence type="ECO:0008006" key="3">
    <source>
        <dbReference type="Google" id="ProtNLM"/>
    </source>
</evidence>
<evidence type="ECO:0000313" key="2">
    <source>
        <dbReference type="Proteomes" id="UP001189429"/>
    </source>
</evidence>
<dbReference type="EMBL" id="CAUYUJ010008324">
    <property type="protein sequence ID" value="CAK0823579.1"/>
    <property type="molecule type" value="Genomic_DNA"/>
</dbReference>
<dbReference type="InterPro" id="IPR036464">
    <property type="entry name" value="Rubisco_LSMT_subst-bd_sf"/>
</dbReference>
<keyword evidence="2" id="KW-1185">Reference proteome</keyword>
<dbReference type="PANTHER" id="PTHR39290:SF6">
    <property type="entry name" value="S-ADENOSYL-L-METHIONINE-DEPENDENT METHYLTRANSFERASES SUPERFAMILY PROTEIN"/>
    <property type="match status" value="1"/>
</dbReference>
<sequence>MEVPCGGARGQVVARCLGEDGCDADATSREVHLELSRQSPLPELLLAQSCLQSLGDDAVARLAASWDGQLPLPCLAEVRRGALLQLLGVAHAMLGRFETSLQSDLHERAQPRDAAAVDARLAMAVCARLGEKEVLAATAREVVGRLLALLEELEGRDEARTGGSAWWRLLNDSAGAVAAAQQRTVAHFQLLQATPLGDSATTASTLVQAGSLIFMWLHDLLRHPCRQAVDGPAAAARWLAWAEEAAEKQNPQLSLLFEKVAFWGAYLLAQFAVCGAFDLSALNTMQQESLDVRQRQCCCVPSRAALRLLGRFAPLLLVGDDRAGGDGPGPWAQLLQAQGVDVEEAAPPSADLGAGALAAARARGAGRTLVLLAVDRARGGGGPCAESAAAACLRAYSGETLLLVGEWRGHTFGLHGAAGGSFAAAFQEGVAAAFWEEASEPLPCWPLALDRVSVWRRRGAA</sequence>
<comment type="caution">
    <text evidence="1">The sequence shown here is derived from an EMBL/GenBank/DDBJ whole genome shotgun (WGS) entry which is preliminary data.</text>
</comment>
<evidence type="ECO:0000313" key="1">
    <source>
        <dbReference type="EMBL" id="CAK0823579.1"/>
    </source>
</evidence>
<organism evidence="1 2">
    <name type="scientific">Prorocentrum cordatum</name>
    <dbReference type="NCBI Taxonomy" id="2364126"/>
    <lineage>
        <taxon>Eukaryota</taxon>
        <taxon>Sar</taxon>
        <taxon>Alveolata</taxon>
        <taxon>Dinophyceae</taxon>
        <taxon>Prorocentrales</taxon>
        <taxon>Prorocentraceae</taxon>
        <taxon>Prorocentrum</taxon>
    </lineage>
</organism>
<dbReference type="PANTHER" id="PTHR39290">
    <property type="entry name" value="C3H1-TYPE DOMAIN-CONTAINING PROTEIN-RELATED"/>
    <property type="match status" value="1"/>
</dbReference>
<dbReference type="Proteomes" id="UP001189429">
    <property type="component" value="Unassembled WGS sequence"/>
</dbReference>
<dbReference type="Gene3D" id="3.90.1420.10">
    <property type="entry name" value="Rubisco LSMT, substrate-binding domain"/>
    <property type="match status" value="1"/>
</dbReference>
<protein>
    <recommendedName>
        <fullName evidence="3">Separase</fullName>
    </recommendedName>
</protein>
<gene>
    <name evidence="1" type="ORF">PCOR1329_LOCUS24234</name>
</gene>
<name>A0ABN9RXT6_9DINO</name>
<reference evidence="1" key="1">
    <citation type="submission" date="2023-10" db="EMBL/GenBank/DDBJ databases">
        <authorList>
            <person name="Chen Y."/>
            <person name="Shah S."/>
            <person name="Dougan E. K."/>
            <person name="Thang M."/>
            <person name="Chan C."/>
        </authorList>
    </citation>
    <scope>NUCLEOTIDE SEQUENCE [LARGE SCALE GENOMIC DNA]</scope>
</reference>